<evidence type="ECO:0000313" key="2">
    <source>
        <dbReference type="EMBL" id="KTB40712.1"/>
    </source>
</evidence>
<name>A0A0W0FWN2_MONRR</name>
<keyword evidence="1" id="KW-1133">Transmembrane helix</keyword>
<reference evidence="2 3" key="1">
    <citation type="submission" date="2015-12" db="EMBL/GenBank/DDBJ databases">
        <title>Draft genome sequence of Moniliophthora roreri, the causal agent of frosty pod rot of cacao.</title>
        <authorList>
            <person name="Aime M.C."/>
            <person name="Diaz-Valderrama J.R."/>
            <person name="Kijpornyongpan T."/>
            <person name="Phillips-Mora W."/>
        </authorList>
    </citation>
    <scope>NUCLEOTIDE SEQUENCE [LARGE SCALE GENOMIC DNA]</scope>
    <source>
        <strain evidence="2 3">MCA 2952</strain>
    </source>
</reference>
<comment type="caution">
    <text evidence="2">The sequence shown here is derived from an EMBL/GenBank/DDBJ whole genome shotgun (WGS) entry which is preliminary data.</text>
</comment>
<accession>A0A0W0FWN2</accession>
<sequence>MSNSSVTEEDIAPFNTITIILVQPIANLTVMLYVYGIYTVLFIISLHILIHRQDRLNQRLYIFFTTMLFTLTSLQIIVQILVGLEFIVPLCLV</sequence>
<dbReference type="AlphaFoldDB" id="A0A0W0FWN2"/>
<feature type="transmembrane region" description="Helical" evidence="1">
    <location>
        <begin position="62"/>
        <end position="88"/>
    </location>
</feature>
<protein>
    <submittedName>
        <fullName evidence="2">Uncharacterized protein</fullName>
    </submittedName>
</protein>
<dbReference type="EMBL" id="LATX01001554">
    <property type="protein sequence ID" value="KTB40712.1"/>
    <property type="molecule type" value="Genomic_DNA"/>
</dbReference>
<feature type="transmembrane region" description="Helical" evidence="1">
    <location>
        <begin position="30"/>
        <end position="50"/>
    </location>
</feature>
<keyword evidence="1" id="KW-0472">Membrane</keyword>
<evidence type="ECO:0000313" key="3">
    <source>
        <dbReference type="Proteomes" id="UP000054988"/>
    </source>
</evidence>
<organism evidence="2 3">
    <name type="scientific">Moniliophthora roreri</name>
    <name type="common">Frosty pod rot fungus</name>
    <name type="synonym">Monilia roreri</name>
    <dbReference type="NCBI Taxonomy" id="221103"/>
    <lineage>
        <taxon>Eukaryota</taxon>
        <taxon>Fungi</taxon>
        <taxon>Dikarya</taxon>
        <taxon>Basidiomycota</taxon>
        <taxon>Agaricomycotina</taxon>
        <taxon>Agaricomycetes</taxon>
        <taxon>Agaricomycetidae</taxon>
        <taxon>Agaricales</taxon>
        <taxon>Marasmiineae</taxon>
        <taxon>Marasmiaceae</taxon>
        <taxon>Moniliophthora</taxon>
    </lineage>
</organism>
<keyword evidence="1" id="KW-0812">Transmembrane</keyword>
<gene>
    <name evidence="2" type="ORF">WG66_6704</name>
</gene>
<proteinExistence type="predicted"/>
<evidence type="ECO:0000256" key="1">
    <source>
        <dbReference type="SAM" id="Phobius"/>
    </source>
</evidence>
<dbReference type="Proteomes" id="UP000054988">
    <property type="component" value="Unassembled WGS sequence"/>
</dbReference>